<organism evidence="2">
    <name type="scientific">Amblyomma cajennense</name>
    <name type="common">Cayenne tick</name>
    <name type="synonym">Acarus cajennensis</name>
    <dbReference type="NCBI Taxonomy" id="34607"/>
    <lineage>
        <taxon>Eukaryota</taxon>
        <taxon>Metazoa</taxon>
        <taxon>Ecdysozoa</taxon>
        <taxon>Arthropoda</taxon>
        <taxon>Chelicerata</taxon>
        <taxon>Arachnida</taxon>
        <taxon>Acari</taxon>
        <taxon>Parasitiformes</taxon>
        <taxon>Ixodida</taxon>
        <taxon>Ixodoidea</taxon>
        <taxon>Ixodidae</taxon>
        <taxon>Amblyomminae</taxon>
        <taxon>Amblyomma</taxon>
    </lineage>
</organism>
<protein>
    <submittedName>
        <fullName evidence="2">Putative lipocalin-2 1</fullName>
    </submittedName>
</protein>
<dbReference type="EMBL" id="GBBK01001464">
    <property type="protein sequence ID" value="JAC23018.1"/>
    <property type="molecule type" value="mRNA"/>
</dbReference>
<evidence type="ECO:0000313" key="2">
    <source>
        <dbReference type="EMBL" id="JAC23018.1"/>
    </source>
</evidence>
<name>A0A023FQP2_AMBCJ</name>
<proteinExistence type="evidence at transcript level"/>
<feature type="signal peptide" evidence="1">
    <location>
        <begin position="1"/>
        <end position="24"/>
    </location>
</feature>
<feature type="chain" id="PRO_5001520095" evidence="1">
    <location>
        <begin position="25"/>
        <end position="223"/>
    </location>
</feature>
<feature type="non-terminal residue" evidence="2">
    <location>
        <position position="1"/>
    </location>
</feature>
<dbReference type="AlphaFoldDB" id="A0A023FQP2"/>
<sequence>IGYPEIRFMMRLTGSLILIGSVSLFSLAADEVGTVKQPKANHKKHLDIIKVFNTSRNLWLYRRTESDEFEVVDGNWKIGFLERCIFFKKINISTSNYYFWHRTEWNGSRLSSLWMGTFVENGEKQPLSMLVSDLEEEDPTPFMNMTLRYTEIGNHSCSVFSVTRLEPECQEDCEMYVRNHNGSIEPTEGCRQSFETICKNRTSYLIYDKSCRNKKKKIKQKDP</sequence>
<keyword evidence="1" id="KW-0732">Signal</keyword>
<dbReference type="InterPro" id="IPR012674">
    <property type="entry name" value="Calycin"/>
</dbReference>
<accession>A0A023FQP2</accession>
<dbReference type="Gene3D" id="2.40.128.20">
    <property type="match status" value="1"/>
</dbReference>
<evidence type="ECO:0000256" key="1">
    <source>
        <dbReference type="SAM" id="SignalP"/>
    </source>
</evidence>
<reference evidence="2" key="1">
    <citation type="submission" date="2014-03" db="EMBL/GenBank/DDBJ databases">
        <title>The sialotranscriptome of Amblyomma triste, Amblyomma parvum and Amblyomma cajennense ticks, uncovered by 454-based RNA-seq.</title>
        <authorList>
            <person name="Garcia G.R."/>
            <person name="Gardinassi L.G."/>
            <person name="Ribeiro J.M."/>
            <person name="Anatriello E."/>
            <person name="Ferreira B.R."/>
            <person name="Moreira H.N."/>
            <person name="Mafra C."/>
            <person name="Olegario M.M."/>
            <person name="Szabo P.J."/>
            <person name="Miranda-Santos I.K."/>
            <person name="Maruyama S.R."/>
        </authorList>
    </citation>
    <scope>NUCLEOTIDE SEQUENCE</scope>
    <source>
        <strain evidence="2">Uberlandia</strain>
        <tissue evidence="2">Salivary glands</tissue>
    </source>
</reference>
<dbReference type="SUPFAM" id="SSF50814">
    <property type="entry name" value="Lipocalins"/>
    <property type="match status" value="1"/>
</dbReference>